<keyword evidence="2" id="KW-1185">Reference proteome</keyword>
<evidence type="ECO:0000313" key="1">
    <source>
        <dbReference type="EMBL" id="GJQ11891.1"/>
    </source>
</evidence>
<gene>
    <name evidence="1" type="ORF">GpartN1_g3682.t1</name>
</gene>
<comment type="caution">
    <text evidence="1">The sequence shown here is derived from an EMBL/GenBank/DDBJ whole genome shotgun (WGS) entry which is preliminary data.</text>
</comment>
<protein>
    <submittedName>
        <fullName evidence="1">Uncharacterized protein</fullName>
    </submittedName>
</protein>
<dbReference type="Proteomes" id="UP001061958">
    <property type="component" value="Unassembled WGS sequence"/>
</dbReference>
<reference evidence="1" key="2">
    <citation type="submission" date="2022-01" db="EMBL/GenBank/DDBJ databases">
        <authorList>
            <person name="Hirooka S."/>
            <person name="Miyagishima S.Y."/>
        </authorList>
    </citation>
    <scope>NUCLEOTIDE SEQUENCE</scope>
    <source>
        <strain evidence="1">NBRC 102759</strain>
    </source>
</reference>
<reference evidence="1" key="1">
    <citation type="journal article" date="2022" name="Proc. Natl. Acad. Sci. U.S.A.">
        <title>Life cycle and functional genomics of the unicellular red alga Galdieria for elucidating algal and plant evolution and industrial use.</title>
        <authorList>
            <person name="Hirooka S."/>
            <person name="Itabashi T."/>
            <person name="Ichinose T.M."/>
            <person name="Onuma R."/>
            <person name="Fujiwara T."/>
            <person name="Yamashita S."/>
            <person name="Jong L.W."/>
            <person name="Tomita R."/>
            <person name="Iwane A.H."/>
            <person name="Miyagishima S.Y."/>
        </authorList>
    </citation>
    <scope>NUCLEOTIDE SEQUENCE</scope>
    <source>
        <strain evidence="1">NBRC 102759</strain>
    </source>
</reference>
<evidence type="ECO:0000313" key="2">
    <source>
        <dbReference type="Proteomes" id="UP001061958"/>
    </source>
</evidence>
<accession>A0A9C7UQN9</accession>
<proteinExistence type="predicted"/>
<dbReference type="AlphaFoldDB" id="A0A9C7UQN9"/>
<sequence length="95" mass="10941">MIGTKFCIMQRSTATTDTVNYPNTCHRCYVTRLLMEQVLEHLDELNRCILKVQVHTMYLQEEIVQVKQTIQSLQLEELKHVHRGGGVGRVGEDSP</sequence>
<dbReference type="EMBL" id="BQMJ01000028">
    <property type="protein sequence ID" value="GJQ11891.1"/>
    <property type="molecule type" value="Genomic_DNA"/>
</dbReference>
<name>A0A9C7UQN9_9RHOD</name>
<organism evidence="1 2">
    <name type="scientific">Galdieria partita</name>
    <dbReference type="NCBI Taxonomy" id="83374"/>
    <lineage>
        <taxon>Eukaryota</taxon>
        <taxon>Rhodophyta</taxon>
        <taxon>Bangiophyceae</taxon>
        <taxon>Galdieriales</taxon>
        <taxon>Galdieriaceae</taxon>
        <taxon>Galdieria</taxon>
    </lineage>
</organism>